<evidence type="ECO:0000313" key="4">
    <source>
        <dbReference type="EMBL" id="UZF14097.1"/>
    </source>
</evidence>
<dbReference type="EMBL" id="LN899821">
    <property type="protein sequence ID" value="CUV20776.1"/>
    <property type="molecule type" value="Genomic_DNA"/>
</dbReference>
<reference evidence="4" key="2">
    <citation type="submission" date="2021-10" db="EMBL/GenBank/DDBJ databases">
        <title>Complete genome sequences of five Ralstonia solancearum strains isolated from sunflower.</title>
        <authorList>
            <person name="She X."/>
            <person name="He Z."/>
        </authorList>
    </citation>
    <scope>NUCLEOTIDE SEQUENCE</scope>
    <source>
        <strain evidence="4">RS638</strain>
    </source>
</reference>
<organism evidence="3">
    <name type="scientific">Ralstonia solanacearum</name>
    <name type="common">Pseudomonas solanacearum</name>
    <dbReference type="NCBI Taxonomy" id="305"/>
    <lineage>
        <taxon>Bacteria</taxon>
        <taxon>Pseudomonadati</taxon>
        <taxon>Pseudomonadota</taxon>
        <taxon>Betaproteobacteria</taxon>
        <taxon>Burkholderiales</taxon>
        <taxon>Burkholderiaceae</taxon>
        <taxon>Ralstonia</taxon>
        <taxon>Ralstonia solanacearum species complex</taxon>
    </lineage>
</organism>
<accession>A0A0S4X0J2</accession>
<name>A0A0S4X0J2_RALSL</name>
<protein>
    <submittedName>
        <fullName evidence="4">DUF6441 family protein</fullName>
    </submittedName>
</protein>
<reference evidence="3" key="1">
    <citation type="submission" date="2015-10" db="EMBL/GenBank/DDBJ databases">
        <authorList>
            <person name="Gilbert D.G."/>
        </authorList>
    </citation>
    <scope>NUCLEOTIDE SEQUENCE</scope>
    <source>
        <strain evidence="3">Phyl III-seqv23</strain>
    </source>
</reference>
<evidence type="ECO:0000313" key="3">
    <source>
        <dbReference type="EMBL" id="CUV57379.1"/>
    </source>
</evidence>
<dbReference type="EMBL" id="LN899824">
    <property type="protein sequence ID" value="CUV29574.1"/>
    <property type="molecule type" value="Genomic_DNA"/>
</dbReference>
<dbReference type="AlphaFoldDB" id="A0A0S4X0J2"/>
<evidence type="ECO:0000313" key="2">
    <source>
        <dbReference type="EMBL" id="CUV29574.1"/>
    </source>
</evidence>
<dbReference type="InterPro" id="IPR045622">
    <property type="entry name" value="DUF6441"/>
</dbReference>
<gene>
    <name evidence="4" type="ORF">LH706_13815</name>
    <name evidence="1" type="ORF">PSS4_v1_1720018</name>
    <name evidence="2" type="ORF">RUN1985_v1_470003</name>
    <name evidence="3" type="ORF">RUN215_v1_1300003</name>
</gene>
<dbReference type="Pfam" id="PF20039">
    <property type="entry name" value="DUF6441"/>
    <property type="match status" value="1"/>
</dbReference>
<dbReference type="EMBL" id="CP085043">
    <property type="protein sequence ID" value="UZF14097.1"/>
    <property type="molecule type" value="Genomic_DNA"/>
</dbReference>
<evidence type="ECO:0000313" key="1">
    <source>
        <dbReference type="EMBL" id="CUV20776.1"/>
    </source>
</evidence>
<proteinExistence type="predicted"/>
<dbReference type="EMBL" id="LN899820">
    <property type="protein sequence ID" value="CUV57379.1"/>
    <property type="molecule type" value="Genomic_DNA"/>
</dbReference>
<sequence length="74" mass="8343">MKSGRWNVVLMAANTGERDWPLVGFKRIKRGADVPIAVPVPRVVFRKRLGIDLLVARRIPRLATAIEARIRQLG</sequence>